<proteinExistence type="predicted"/>
<accession>A0A8S5N8D7</accession>
<sequence>MKINVTVNTDNEKAINKAVEMLKRIEKAYDVECTLSLNLMTRNLYNSSSSL</sequence>
<organism evidence="1">
    <name type="scientific">Siphoviridae sp. ctkBO7</name>
    <dbReference type="NCBI Taxonomy" id="2826441"/>
    <lineage>
        <taxon>Viruses</taxon>
        <taxon>Duplodnaviria</taxon>
        <taxon>Heunggongvirae</taxon>
        <taxon>Uroviricota</taxon>
        <taxon>Caudoviricetes</taxon>
    </lineage>
</organism>
<evidence type="ECO:0000313" key="1">
    <source>
        <dbReference type="EMBL" id="DAD90937.1"/>
    </source>
</evidence>
<reference evidence="1" key="1">
    <citation type="journal article" date="2021" name="Proc. Natl. Acad. Sci. U.S.A.">
        <title>A Catalog of Tens of Thousands of Viruses from Human Metagenomes Reveals Hidden Associations with Chronic Diseases.</title>
        <authorList>
            <person name="Tisza M.J."/>
            <person name="Buck C.B."/>
        </authorList>
    </citation>
    <scope>NUCLEOTIDE SEQUENCE</scope>
    <source>
        <strain evidence="1">CtkBO7</strain>
    </source>
</reference>
<dbReference type="EMBL" id="BK015098">
    <property type="protein sequence ID" value="DAD90937.1"/>
    <property type="molecule type" value="Genomic_DNA"/>
</dbReference>
<name>A0A8S5N8D7_9CAUD</name>
<protein>
    <submittedName>
        <fullName evidence="1">Uncharacterized protein</fullName>
    </submittedName>
</protein>